<evidence type="ECO:0000259" key="1">
    <source>
        <dbReference type="PROSITE" id="PS50878"/>
    </source>
</evidence>
<dbReference type="SUPFAM" id="SSF56219">
    <property type="entry name" value="DNase I-like"/>
    <property type="match status" value="1"/>
</dbReference>
<dbReference type="Gene3D" id="3.60.10.10">
    <property type="entry name" value="Endonuclease/exonuclease/phosphatase"/>
    <property type="match status" value="1"/>
</dbReference>
<dbReference type="AlphaFoldDB" id="A0A6J8EG58"/>
<evidence type="ECO:0000313" key="3">
    <source>
        <dbReference type="Proteomes" id="UP000507470"/>
    </source>
</evidence>
<proteinExistence type="predicted"/>
<protein>
    <recommendedName>
        <fullName evidence="1">Reverse transcriptase domain-containing protein</fullName>
    </recommendedName>
</protein>
<reference evidence="2 3" key="1">
    <citation type="submission" date="2020-06" db="EMBL/GenBank/DDBJ databases">
        <authorList>
            <person name="Li R."/>
            <person name="Bekaert M."/>
        </authorList>
    </citation>
    <scope>NUCLEOTIDE SEQUENCE [LARGE SCALE GENOMIC DNA]</scope>
    <source>
        <strain evidence="3">wild</strain>
    </source>
</reference>
<dbReference type="EMBL" id="CACVKT020009008">
    <property type="protein sequence ID" value="CAC5419257.1"/>
    <property type="molecule type" value="Genomic_DNA"/>
</dbReference>
<dbReference type="Proteomes" id="UP000507470">
    <property type="component" value="Unassembled WGS sequence"/>
</dbReference>
<organism evidence="2 3">
    <name type="scientific">Mytilus coruscus</name>
    <name type="common">Sea mussel</name>
    <dbReference type="NCBI Taxonomy" id="42192"/>
    <lineage>
        <taxon>Eukaryota</taxon>
        <taxon>Metazoa</taxon>
        <taxon>Spiralia</taxon>
        <taxon>Lophotrochozoa</taxon>
        <taxon>Mollusca</taxon>
        <taxon>Bivalvia</taxon>
        <taxon>Autobranchia</taxon>
        <taxon>Pteriomorphia</taxon>
        <taxon>Mytilida</taxon>
        <taxon>Mytiloidea</taxon>
        <taxon>Mytilidae</taxon>
        <taxon>Mytilinae</taxon>
        <taxon>Mytilus</taxon>
    </lineage>
</organism>
<dbReference type="InterPro" id="IPR000477">
    <property type="entry name" value="RT_dom"/>
</dbReference>
<dbReference type="PROSITE" id="PS50878">
    <property type="entry name" value="RT_POL"/>
    <property type="match status" value="1"/>
</dbReference>
<dbReference type="OrthoDB" id="8069600at2759"/>
<name>A0A6J8EG58_MYTCO</name>
<dbReference type="CDD" id="cd01650">
    <property type="entry name" value="RT_nLTR_like"/>
    <property type="match status" value="1"/>
</dbReference>
<dbReference type="Pfam" id="PF00078">
    <property type="entry name" value="RVT_1"/>
    <property type="match status" value="1"/>
</dbReference>
<evidence type="ECO:0000313" key="2">
    <source>
        <dbReference type="EMBL" id="CAC5419257.1"/>
    </source>
</evidence>
<dbReference type="InterPro" id="IPR036691">
    <property type="entry name" value="Endo/exonu/phosph_ase_sf"/>
</dbReference>
<accession>A0A6J8EG58</accession>
<feature type="domain" description="Reverse transcriptase" evidence="1">
    <location>
        <begin position="379"/>
        <end position="564"/>
    </location>
</feature>
<gene>
    <name evidence="2" type="ORF">MCOR_51624</name>
</gene>
<dbReference type="PANTHER" id="PTHR33332">
    <property type="entry name" value="REVERSE TRANSCRIPTASE DOMAIN-CONTAINING PROTEIN"/>
    <property type="match status" value="1"/>
</dbReference>
<keyword evidence="3" id="KW-1185">Reference proteome</keyword>
<sequence>MLVREKFCTEVYQSPSLTMIENLQDTEEIVGSCSDENSHSDKVEEMSSRIVRDWEHMVTEIIGITTSSPIKPKSKALNRATNTKCLRILNINFHSLMKKGKLLELIIIDTDPDIILGTETWLDDTILPNDLDYIIQRRDKPTDRRGVVLIAARKHLQLQNVYKSKDIEMISGVITAFLKQITLASYYRAPNRTDNHHPSFKQICKPIPTIGNSDHDIVHLDTTIQAQKPKPAKRTIQLWKRTNIDEIKNDVRSESTNKDDNYKVHPSLDQYQHQRLVRRKQKAYKKSRKTKEKRDRNRYKYLQQQTQMEIRKAHKDYKNDIISLSFTEKPKRFWSFLKSKDSVGVATLKNKEGFLKSDSQSKANILNEQFCSVFTKEDSNTIPDKVPQDWRDINIVPLYKKRDTHLAENNRPVSLTSITCKLLEHIVHSSIMTHFDQQNILCDNQHCFRKHRSCESQLVITIDQIAKNISNGKRVDIILLDFEKAFAKVPHSRLLYKLQFYGVRGRINSWISSFLSNRKQQVVFEGARLQQDDVLSGVPQGTALGPLLFLTYINDMGPNQTSKH</sequence>